<accession>A0A4C1WZB5</accession>
<dbReference type="AlphaFoldDB" id="A0A4C1WZB5"/>
<protein>
    <submittedName>
        <fullName evidence="2">Uncharacterized protein</fullName>
    </submittedName>
</protein>
<feature type="region of interest" description="Disordered" evidence="1">
    <location>
        <begin position="134"/>
        <end position="162"/>
    </location>
</feature>
<evidence type="ECO:0000313" key="3">
    <source>
        <dbReference type="Proteomes" id="UP000299102"/>
    </source>
</evidence>
<comment type="caution">
    <text evidence="2">The sequence shown here is derived from an EMBL/GenBank/DDBJ whole genome shotgun (WGS) entry which is preliminary data.</text>
</comment>
<evidence type="ECO:0000256" key="1">
    <source>
        <dbReference type="SAM" id="MobiDB-lite"/>
    </source>
</evidence>
<dbReference type="Proteomes" id="UP000299102">
    <property type="component" value="Unassembled WGS sequence"/>
</dbReference>
<dbReference type="EMBL" id="BGZK01000684">
    <property type="protein sequence ID" value="GBP56052.1"/>
    <property type="molecule type" value="Genomic_DNA"/>
</dbReference>
<organism evidence="2 3">
    <name type="scientific">Eumeta variegata</name>
    <name type="common">Bagworm moth</name>
    <name type="synonym">Eumeta japonica</name>
    <dbReference type="NCBI Taxonomy" id="151549"/>
    <lineage>
        <taxon>Eukaryota</taxon>
        <taxon>Metazoa</taxon>
        <taxon>Ecdysozoa</taxon>
        <taxon>Arthropoda</taxon>
        <taxon>Hexapoda</taxon>
        <taxon>Insecta</taxon>
        <taxon>Pterygota</taxon>
        <taxon>Neoptera</taxon>
        <taxon>Endopterygota</taxon>
        <taxon>Lepidoptera</taxon>
        <taxon>Glossata</taxon>
        <taxon>Ditrysia</taxon>
        <taxon>Tineoidea</taxon>
        <taxon>Psychidae</taxon>
        <taxon>Oiketicinae</taxon>
        <taxon>Eumeta</taxon>
    </lineage>
</organism>
<name>A0A4C1WZB5_EUMVA</name>
<feature type="compositionally biased region" description="Basic and acidic residues" evidence="1">
    <location>
        <begin position="134"/>
        <end position="149"/>
    </location>
</feature>
<gene>
    <name evidence="2" type="ORF">EVAR_43814_1</name>
</gene>
<reference evidence="2 3" key="1">
    <citation type="journal article" date="2019" name="Commun. Biol.">
        <title>The bagworm genome reveals a unique fibroin gene that provides high tensile strength.</title>
        <authorList>
            <person name="Kono N."/>
            <person name="Nakamura H."/>
            <person name="Ohtoshi R."/>
            <person name="Tomita M."/>
            <person name="Numata K."/>
            <person name="Arakawa K."/>
        </authorList>
    </citation>
    <scope>NUCLEOTIDE SEQUENCE [LARGE SCALE GENOMIC DNA]</scope>
</reference>
<sequence length="162" mass="18902">MIYIHIERTWSSAHESDSHLDRCPLNARPQIMRFAEHRHHSRVGRFTKHQSRVPPFPLPNRYHKLTPISQTGWAETAVFHTARSLHTSLASLAFVDSFIRARRFRIVKIWPFFFTPPIRSAQVSLSLFHNRNGSEIRSDDGRRAGAGDRRRTRRAKPREVAT</sequence>
<keyword evidence="3" id="KW-1185">Reference proteome</keyword>
<evidence type="ECO:0000313" key="2">
    <source>
        <dbReference type="EMBL" id="GBP56052.1"/>
    </source>
</evidence>
<proteinExistence type="predicted"/>